<dbReference type="Proteomes" id="UP000651208">
    <property type="component" value="Unassembled WGS sequence"/>
</dbReference>
<evidence type="ECO:0000313" key="2">
    <source>
        <dbReference type="Proteomes" id="UP000651208"/>
    </source>
</evidence>
<proteinExistence type="predicted"/>
<comment type="caution">
    <text evidence="1">The sequence shown here is derived from an EMBL/GenBank/DDBJ whole genome shotgun (WGS) entry which is preliminary data.</text>
</comment>
<sequence length="175" mass="20643">MELNIVASRKCIIEFVNNFLENNNLVFFNDKNFEKSGIVVSSSISMLDFVDSNILINIGTKEDYEAKIKLLNHRPLVDDKNDFIYMTNFWTKNEVKITNTSFLWYPNRSPNAKHYGSILQKEIKKHFNYCMHTEDSQYTLLNKTFAKYYWSDEVKNYLDKLYNNGGVVPIRPIIE</sequence>
<protein>
    <submittedName>
        <fullName evidence="1">Uncharacterized protein</fullName>
    </submittedName>
</protein>
<gene>
    <name evidence="1" type="ORF">FcAc13_06025</name>
</gene>
<evidence type="ECO:0000313" key="1">
    <source>
        <dbReference type="EMBL" id="MBC9130865.1"/>
    </source>
</evidence>
<dbReference type="EMBL" id="JABURY010000015">
    <property type="protein sequence ID" value="MBC9130865.1"/>
    <property type="molecule type" value="Genomic_DNA"/>
</dbReference>
<dbReference type="RefSeq" id="WP_187755312.1">
    <property type="nucleotide sequence ID" value="NZ_JABURY010000015.1"/>
</dbReference>
<reference evidence="1 2" key="1">
    <citation type="submission" date="2020-06" db="EMBL/GenBank/DDBJ databases">
        <title>Frischella cerana isolated from Apis cerana gut homogenate.</title>
        <authorList>
            <person name="Wolter L.A."/>
            <person name="Suenami S."/>
            <person name="Miyazaki R."/>
        </authorList>
    </citation>
    <scope>NUCLEOTIDE SEQUENCE [LARGE SCALE GENOMIC DNA]</scope>
    <source>
        <strain evidence="1 2">Ac13</strain>
    </source>
</reference>
<keyword evidence="2" id="KW-1185">Reference proteome</keyword>
<organism evidence="1 2">
    <name type="scientific">Frischella japonica</name>
    <dbReference type="NCBI Taxonomy" id="2741544"/>
    <lineage>
        <taxon>Bacteria</taxon>
        <taxon>Pseudomonadati</taxon>
        <taxon>Pseudomonadota</taxon>
        <taxon>Gammaproteobacteria</taxon>
        <taxon>Orbales</taxon>
        <taxon>Orbaceae</taxon>
        <taxon>Frischella</taxon>
    </lineage>
</organism>
<name>A0ABR7QXN5_9GAMM</name>
<accession>A0ABR7QXN5</accession>